<dbReference type="EMBL" id="CM001224">
    <property type="protein sequence ID" value="AET01390.1"/>
    <property type="molecule type" value="Genomic_DNA"/>
</dbReference>
<name>G7LF32_MEDTR</name>
<organism evidence="1 3">
    <name type="scientific">Medicago truncatula</name>
    <name type="common">Barrel medic</name>
    <name type="synonym">Medicago tribuloides</name>
    <dbReference type="NCBI Taxonomy" id="3880"/>
    <lineage>
        <taxon>Eukaryota</taxon>
        <taxon>Viridiplantae</taxon>
        <taxon>Streptophyta</taxon>
        <taxon>Embryophyta</taxon>
        <taxon>Tracheophyta</taxon>
        <taxon>Spermatophyta</taxon>
        <taxon>Magnoliopsida</taxon>
        <taxon>eudicotyledons</taxon>
        <taxon>Gunneridae</taxon>
        <taxon>Pentapetalae</taxon>
        <taxon>rosids</taxon>
        <taxon>fabids</taxon>
        <taxon>Fabales</taxon>
        <taxon>Fabaceae</taxon>
        <taxon>Papilionoideae</taxon>
        <taxon>50 kb inversion clade</taxon>
        <taxon>NPAAA clade</taxon>
        <taxon>Hologalegina</taxon>
        <taxon>IRL clade</taxon>
        <taxon>Trifolieae</taxon>
        <taxon>Medicago</taxon>
    </lineage>
</organism>
<reference evidence="1 3" key="1">
    <citation type="journal article" date="2011" name="Nature">
        <title>The Medicago genome provides insight into the evolution of rhizobial symbioses.</title>
        <authorList>
            <person name="Young N.D."/>
            <person name="Debelle F."/>
            <person name="Oldroyd G.E."/>
            <person name="Geurts R."/>
            <person name="Cannon S.B."/>
            <person name="Udvardi M.K."/>
            <person name="Benedito V.A."/>
            <person name="Mayer K.F."/>
            <person name="Gouzy J."/>
            <person name="Schoof H."/>
            <person name="Van de Peer Y."/>
            <person name="Proost S."/>
            <person name="Cook D.R."/>
            <person name="Meyers B.C."/>
            <person name="Spannagl M."/>
            <person name="Cheung F."/>
            <person name="De Mita S."/>
            <person name="Krishnakumar V."/>
            <person name="Gundlach H."/>
            <person name="Zhou S."/>
            <person name="Mudge J."/>
            <person name="Bharti A.K."/>
            <person name="Murray J.D."/>
            <person name="Naoumkina M.A."/>
            <person name="Rosen B."/>
            <person name="Silverstein K.A."/>
            <person name="Tang H."/>
            <person name="Rombauts S."/>
            <person name="Zhao P.X."/>
            <person name="Zhou P."/>
            <person name="Barbe V."/>
            <person name="Bardou P."/>
            <person name="Bechner M."/>
            <person name="Bellec A."/>
            <person name="Berger A."/>
            <person name="Berges H."/>
            <person name="Bidwell S."/>
            <person name="Bisseling T."/>
            <person name="Choisne N."/>
            <person name="Couloux A."/>
            <person name="Denny R."/>
            <person name="Deshpande S."/>
            <person name="Dai X."/>
            <person name="Doyle J.J."/>
            <person name="Dudez A.M."/>
            <person name="Farmer A.D."/>
            <person name="Fouteau S."/>
            <person name="Franken C."/>
            <person name="Gibelin C."/>
            <person name="Gish J."/>
            <person name="Goldstein S."/>
            <person name="Gonzalez A.J."/>
            <person name="Green P.J."/>
            <person name="Hallab A."/>
            <person name="Hartog M."/>
            <person name="Hua A."/>
            <person name="Humphray S.J."/>
            <person name="Jeong D.H."/>
            <person name="Jing Y."/>
            <person name="Jocker A."/>
            <person name="Kenton S.M."/>
            <person name="Kim D.J."/>
            <person name="Klee K."/>
            <person name="Lai H."/>
            <person name="Lang C."/>
            <person name="Lin S."/>
            <person name="Macmil S.L."/>
            <person name="Magdelenat G."/>
            <person name="Matthews L."/>
            <person name="McCorrison J."/>
            <person name="Monaghan E.L."/>
            <person name="Mun J.H."/>
            <person name="Najar F.Z."/>
            <person name="Nicholson C."/>
            <person name="Noirot C."/>
            <person name="O'Bleness M."/>
            <person name="Paule C.R."/>
            <person name="Poulain J."/>
            <person name="Prion F."/>
            <person name="Qin B."/>
            <person name="Qu C."/>
            <person name="Retzel E.F."/>
            <person name="Riddle C."/>
            <person name="Sallet E."/>
            <person name="Samain S."/>
            <person name="Samson N."/>
            <person name="Sanders I."/>
            <person name="Saurat O."/>
            <person name="Scarpelli C."/>
            <person name="Schiex T."/>
            <person name="Segurens B."/>
            <person name="Severin A.J."/>
            <person name="Sherrier D.J."/>
            <person name="Shi R."/>
            <person name="Sims S."/>
            <person name="Singer S.R."/>
            <person name="Sinharoy S."/>
            <person name="Sterck L."/>
            <person name="Viollet A."/>
            <person name="Wang B.B."/>
            <person name="Wang K."/>
            <person name="Wang M."/>
            <person name="Wang X."/>
            <person name="Warfsmann J."/>
            <person name="Weissenbach J."/>
            <person name="White D.D."/>
            <person name="White J.D."/>
            <person name="Wiley G.B."/>
            <person name="Wincker P."/>
            <person name="Xing Y."/>
            <person name="Yang L."/>
            <person name="Yao Z."/>
            <person name="Ying F."/>
            <person name="Zhai J."/>
            <person name="Zhou L."/>
            <person name="Zuber A."/>
            <person name="Denarie J."/>
            <person name="Dixon R.A."/>
            <person name="May G.D."/>
            <person name="Schwartz D.C."/>
            <person name="Rogers J."/>
            <person name="Quetier F."/>
            <person name="Town C.D."/>
            <person name="Roe B.A."/>
        </authorList>
    </citation>
    <scope>NUCLEOTIDE SEQUENCE [LARGE SCALE GENOMIC DNA]</scope>
    <source>
        <strain evidence="1">A17</strain>
        <strain evidence="2 3">cv. Jemalong A17</strain>
    </source>
</reference>
<gene>
    <name evidence="1" type="ordered locus">MTR_8g011970</name>
</gene>
<dbReference type="AlphaFoldDB" id="G7LF32"/>
<keyword evidence="3" id="KW-1185">Reference proteome</keyword>
<sequence length="80" mass="9380">MTLRAKNQKWVFLELGNLGQDVREESMARPTKSQVQPISFNKWIKLKLFKNPINLRGMTVLDLEPWVPNWGRCHFSIGLQ</sequence>
<reference evidence="2" key="3">
    <citation type="submission" date="2015-04" db="UniProtKB">
        <authorList>
            <consortium name="EnsemblPlants"/>
        </authorList>
    </citation>
    <scope>IDENTIFICATION</scope>
    <source>
        <strain evidence="2">cv. Jemalong A17</strain>
    </source>
</reference>
<dbReference type="Proteomes" id="UP000002051">
    <property type="component" value="Chromosome 8"/>
</dbReference>
<evidence type="ECO:0000313" key="1">
    <source>
        <dbReference type="EMBL" id="AET01390.1"/>
    </source>
</evidence>
<reference evidence="1 3" key="2">
    <citation type="journal article" date="2014" name="BMC Genomics">
        <title>An improved genome release (version Mt4.0) for the model legume Medicago truncatula.</title>
        <authorList>
            <person name="Tang H."/>
            <person name="Krishnakumar V."/>
            <person name="Bidwell S."/>
            <person name="Rosen B."/>
            <person name="Chan A."/>
            <person name="Zhou S."/>
            <person name="Gentzbittel L."/>
            <person name="Childs K.L."/>
            <person name="Yandell M."/>
            <person name="Gundlach H."/>
            <person name="Mayer K.F."/>
            <person name="Schwartz D.C."/>
            <person name="Town C.D."/>
        </authorList>
    </citation>
    <scope>GENOME REANNOTATION</scope>
    <source>
        <strain evidence="2 3">cv. Jemalong A17</strain>
    </source>
</reference>
<protein>
    <submittedName>
        <fullName evidence="1 2">Uncharacterized protein</fullName>
    </submittedName>
</protein>
<accession>G7LF32</accession>
<dbReference type="HOGENOM" id="CLU_2593457_0_0_1"/>
<dbReference type="EnsemblPlants" id="AET01390">
    <property type="protein sequence ID" value="AET01390"/>
    <property type="gene ID" value="MTR_8g011970"/>
</dbReference>
<evidence type="ECO:0000313" key="2">
    <source>
        <dbReference type="EnsemblPlants" id="AET01390"/>
    </source>
</evidence>
<dbReference type="PaxDb" id="3880-AET01390"/>
<proteinExistence type="predicted"/>
<evidence type="ECO:0000313" key="3">
    <source>
        <dbReference type="Proteomes" id="UP000002051"/>
    </source>
</evidence>